<dbReference type="Pfam" id="PF13041">
    <property type="entry name" value="PPR_2"/>
    <property type="match status" value="4"/>
</dbReference>
<comment type="caution">
    <text evidence="4">The sequence shown here is derived from an EMBL/GenBank/DDBJ whole genome shotgun (WGS) entry which is preliminary data.</text>
</comment>
<evidence type="ECO:0008006" key="6">
    <source>
        <dbReference type="Google" id="ProtNLM"/>
    </source>
</evidence>
<dbReference type="Pfam" id="PF01535">
    <property type="entry name" value="PPR"/>
    <property type="match status" value="3"/>
</dbReference>
<gene>
    <name evidence="4" type="ORF">E3N88_15261</name>
</gene>
<evidence type="ECO:0000256" key="1">
    <source>
        <dbReference type="ARBA" id="ARBA00007626"/>
    </source>
</evidence>
<feature type="repeat" description="PPR" evidence="3">
    <location>
        <begin position="448"/>
        <end position="482"/>
    </location>
</feature>
<dbReference type="PROSITE" id="PS51375">
    <property type="entry name" value="PPR"/>
    <property type="match status" value="8"/>
</dbReference>
<feature type="repeat" description="PPR" evidence="3">
    <location>
        <begin position="522"/>
        <end position="556"/>
    </location>
</feature>
<dbReference type="PANTHER" id="PTHR47447">
    <property type="entry name" value="OS03G0856100 PROTEIN"/>
    <property type="match status" value="1"/>
</dbReference>
<feature type="repeat" description="PPR" evidence="3">
    <location>
        <begin position="592"/>
        <end position="626"/>
    </location>
</feature>
<dbReference type="InterPro" id="IPR002885">
    <property type="entry name" value="PPR_rpt"/>
</dbReference>
<sequence length="679" mass="76740">MISPKIQSRSKTIGFHLCNHPKSAHFFTHSTVRDEDNQEPHPHLEESVTNKSYWTRRIHKLCAIDHNVDEAIRLVDNLCFHGFRLDSLNISSIVHALCDSNRFAEAHHRFISSLSGYIIPDERTCNVIIARLLGWGRRPDATLRVVQRIIDVKPHFVPSLMNFNRLIDQFCLISWVHVGHVLLFHMKSMGHCPNVVSYTTLIKGYCGIGEMGLAHKLFDEMSECGVNPNSFTYSVLVGGVLRKRGDELEWSSLVEKLWKSMEDEDDVHVNHAAFSNLIYTLCQVGLFKQVFDIAEKMPQGKNVNDGFAYGQMIDSLCRYGRHHGASRIVYMMMKRGCVPSAVSYNSIIHGLTKTGGYLRAYQLLEQGIKNGYTPSETTYKILMECLCLEEYDLVKAKKLLDIMLNKELVNKARIYNIYLRALCQVKNDVSTELLNTLVVMLETKCHPDVVTLNTVLNGFCKMGKVDDGIKVLDDMVNGKFNFCSPDSVTFTTIISGLLSIGRTKEALDILYKLMPEKGFDPNVITYNVVLRGLFKLKHANEAMGVFKSMGNGGVEADCTTHAIMIDGLCQCDRVDEAKVLWDDVIWPSKVHDNFVYSAIVKGLCCSGKFNEACDFVYELVDCGVRLNVVNYNILIEGACKLGLKKDAYQIVGEMRKNGLAPDAVTWRIIDKLHKQRKLL</sequence>
<dbReference type="AlphaFoldDB" id="A0A5N6NWS0"/>
<feature type="repeat" description="PPR" evidence="3">
    <location>
        <begin position="305"/>
        <end position="339"/>
    </location>
</feature>
<dbReference type="OrthoDB" id="185373at2759"/>
<comment type="similarity">
    <text evidence="1">Belongs to the PPR family. P subfamily.</text>
</comment>
<name>A0A5N6NWS0_9ASTR</name>
<dbReference type="PANTHER" id="PTHR47447:SF28">
    <property type="entry name" value="PENTACOTRIPEPTIDE-REPEAT REGION OF PRORP DOMAIN-CONTAINING PROTEIN"/>
    <property type="match status" value="1"/>
</dbReference>
<dbReference type="Pfam" id="PF12854">
    <property type="entry name" value="PPR_1"/>
    <property type="match status" value="1"/>
</dbReference>
<feature type="repeat" description="PPR" evidence="3">
    <location>
        <begin position="194"/>
        <end position="228"/>
    </location>
</feature>
<dbReference type="InterPro" id="IPR011990">
    <property type="entry name" value="TPR-like_helical_dom_sf"/>
</dbReference>
<evidence type="ECO:0000256" key="2">
    <source>
        <dbReference type="ARBA" id="ARBA00022737"/>
    </source>
</evidence>
<protein>
    <recommendedName>
        <fullName evidence="6">Pentacotripeptide-repeat region of PRORP domain-containing protein</fullName>
    </recommendedName>
</protein>
<keyword evidence="2" id="KW-0677">Repeat</keyword>
<organism evidence="4 5">
    <name type="scientific">Mikania micrantha</name>
    <name type="common">bitter vine</name>
    <dbReference type="NCBI Taxonomy" id="192012"/>
    <lineage>
        <taxon>Eukaryota</taxon>
        <taxon>Viridiplantae</taxon>
        <taxon>Streptophyta</taxon>
        <taxon>Embryophyta</taxon>
        <taxon>Tracheophyta</taxon>
        <taxon>Spermatophyta</taxon>
        <taxon>Magnoliopsida</taxon>
        <taxon>eudicotyledons</taxon>
        <taxon>Gunneridae</taxon>
        <taxon>Pentapetalae</taxon>
        <taxon>asterids</taxon>
        <taxon>campanulids</taxon>
        <taxon>Asterales</taxon>
        <taxon>Asteraceae</taxon>
        <taxon>Asteroideae</taxon>
        <taxon>Heliantheae alliance</taxon>
        <taxon>Eupatorieae</taxon>
        <taxon>Mikania</taxon>
    </lineage>
</organism>
<feature type="repeat" description="PPR" evidence="3">
    <location>
        <begin position="486"/>
        <end position="521"/>
    </location>
</feature>
<evidence type="ECO:0000256" key="3">
    <source>
        <dbReference type="PROSITE-ProRule" id="PRU00708"/>
    </source>
</evidence>
<dbReference type="Gene3D" id="1.25.40.10">
    <property type="entry name" value="Tetratricopeptide repeat domain"/>
    <property type="match status" value="6"/>
</dbReference>
<evidence type="ECO:0000313" key="5">
    <source>
        <dbReference type="Proteomes" id="UP000326396"/>
    </source>
</evidence>
<reference evidence="4 5" key="1">
    <citation type="submission" date="2019-05" db="EMBL/GenBank/DDBJ databases">
        <title>Mikania micrantha, genome provides insights into the molecular mechanism of rapid growth.</title>
        <authorList>
            <person name="Liu B."/>
        </authorList>
    </citation>
    <scope>NUCLEOTIDE SEQUENCE [LARGE SCALE GENOMIC DNA]</scope>
    <source>
        <strain evidence="4">NLD-2019</strain>
        <tissue evidence="4">Leaf</tissue>
    </source>
</reference>
<proteinExistence type="inferred from homology"/>
<keyword evidence="5" id="KW-1185">Reference proteome</keyword>
<dbReference type="Proteomes" id="UP000326396">
    <property type="component" value="Linkage Group LG16"/>
</dbReference>
<accession>A0A5N6NWS0</accession>
<feature type="repeat" description="PPR" evidence="3">
    <location>
        <begin position="340"/>
        <end position="374"/>
    </location>
</feature>
<feature type="repeat" description="PPR" evidence="3">
    <location>
        <begin position="627"/>
        <end position="661"/>
    </location>
</feature>
<dbReference type="NCBIfam" id="TIGR00756">
    <property type="entry name" value="PPR"/>
    <property type="match status" value="8"/>
</dbReference>
<dbReference type="EMBL" id="SZYD01000008">
    <property type="protein sequence ID" value="KAD5507558.1"/>
    <property type="molecule type" value="Genomic_DNA"/>
</dbReference>
<evidence type="ECO:0000313" key="4">
    <source>
        <dbReference type="EMBL" id="KAD5507558.1"/>
    </source>
</evidence>